<feature type="transmembrane region" description="Helical" evidence="1">
    <location>
        <begin position="32"/>
        <end position="54"/>
    </location>
</feature>
<dbReference type="EMBL" id="EAAA01000328">
    <property type="status" value="NOT_ANNOTATED_CDS"/>
    <property type="molecule type" value="Genomic_DNA"/>
</dbReference>
<keyword evidence="3" id="KW-1185">Reference proteome</keyword>
<keyword evidence="1" id="KW-1133">Transmembrane helix</keyword>
<dbReference type="AlphaFoldDB" id="H2XSF9"/>
<evidence type="ECO:0000256" key="1">
    <source>
        <dbReference type="SAM" id="Phobius"/>
    </source>
</evidence>
<reference evidence="2" key="2">
    <citation type="journal article" date="2008" name="Genome Biol.">
        <title>Improved genome assembly and evidence-based global gene model set for the chordate Ciona intestinalis: new insight into intron and operon populations.</title>
        <authorList>
            <person name="Satou Y."/>
            <person name="Mineta K."/>
            <person name="Ogasawara M."/>
            <person name="Sasakura Y."/>
            <person name="Shoguchi E."/>
            <person name="Ueno K."/>
            <person name="Yamada L."/>
            <person name="Matsumoto J."/>
            <person name="Wasserscheid J."/>
            <person name="Dewar K."/>
            <person name="Wiley G.B."/>
            <person name="Macmil S.L."/>
            <person name="Roe B.A."/>
            <person name="Zeller R.W."/>
            <person name="Hastings K.E."/>
            <person name="Lemaire P."/>
            <person name="Lindquist E."/>
            <person name="Endo T."/>
            <person name="Hotta K."/>
            <person name="Inaba K."/>
        </authorList>
    </citation>
    <scope>NUCLEOTIDE SEQUENCE [LARGE SCALE GENOMIC DNA]</scope>
    <source>
        <strain evidence="2">wild type</strain>
    </source>
</reference>
<reference evidence="2" key="3">
    <citation type="submission" date="2025-08" db="UniProtKB">
        <authorList>
            <consortium name="Ensembl"/>
        </authorList>
    </citation>
    <scope>IDENTIFICATION</scope>
</reference>
<dbReference type="Proteomes" id="UP000008144">
    <property type="component" value="Chromosome 1"/>
</dbReference>
<feature type="transmembrane region" description="Helical" evidence="1">
    <location>
        <begin position="7"/>
        <end position="26"/>
    </location>
</feature>
<organism evidence="2 3">
    <name type="scientific">Ciona intestinalis</name>
    <name type="common">Transparent sea squirt</name>
    <name type="synonym">Ascidia intestinalis</name>
    <dbReference type="NCBI Taxonomy" id="7719"/>
    <lineage>
        <taxon>Eukaryota</taxon>
        <taxon>Metazoa</taxon>
        <taxon>Chordata</taxon>
        <taxon>Tunicata</taxon>
        <taxon>Ascidiacea</taxon>
        <taxon>Phlebobranchia</taxon>
        <taxon>Cionidae</taxon>
        <taxon>Ciona</taxon>
    </lineage>
</organism>
<dbReference type="HOGENOM" id="CLU_2596138_0_0_1"/>
<proteinExistence type="predicted"/>
<evidence type="ECO:0000313" key="3">
    <source>
        <dbReference type="Proteomes" id="UP000008144"/>
    </source>
</evidence>
<evidence type="ECO:0000313" key="2">
    <source>
        <dbReference type="Ensembl" id="ENSCINP00000032593.1"/>
    </source>
</evidence>
<reference evidence="3" key="1">
    <citation type="journal article" date="2002" name="Science">
        <title>The draft genome of Ciona intestinalis: insights into chordate and vertebrate origins.</title>
        <authorList>
            <person name="Dehal P."/>
            <person name="Satou Y."/>
            <person name="Campbell R.K."/>
            <person name="Chapman J."/>
            <person name="Degnan B."/>
            <person name="De Tomaso A."/>
            <person name="Davidson B."/>
            <person name="Di Gregorio A."/>
            <person name="Gelpke M."/>
            <person name="Goodstein D.M."/>
            <person name="Harafuji N."/>
            <person name="Hastings K.E."/>
            <person name="Ho I."/>
            <person name="Hotta K."/>
            <person name="Huang W."/>
            <person name="Kawashima T."/>
            <person name="Lemaire P."/>
            <person name="Martinez D."/>
            <person name="Meinertzhagen I.A."/>
            <person name="Necula S."/>
            <person name="Nonaka M."/>
            <person name="Putnam N."/>
            <person name="Rash S."/>
            <person name="Saiga H."/>
            <person name="Satake M."/>
            <person name="Terry A."/>
            <person name="Yamada L."/>
            <person name="Wang H.G."/>
            <person name="Awazu S."/>
            <person name="Azumi K."/>
            <person name="Boore J."/>
            <person name="Branno M."/>
            <person name="Chin-Bow S."/>
            <person name="DeSantis R."/>
            <person name="Doyle S."/>
            <person name="Francino P."/>
            <person name="Keys D.N."/>
            <person name="Haga S."/>
            <person name="Hayashi H."/>
            <person name="Hino K."/>
            <person name="Imai K.S."/>
            <person name="Inaba K."/>
            <person name="Kano S."/>
            <person name="Kobayashi K."/>
            <person name="Kobayashi M."/>
            <person name="Lee B.I."/>
            <person name="Makabe K.W."/>
            <person name="Manohar C."/>
            <person name="Matassi G."/>
            <person name="Medina M."/>
            <person name="Mochizuki Y."/>
            <person name="Mount S."/>
            <person name="Morishita T."/>
            <person name="Miura S."/>
            <person name="Nakayama A."/>
            <person name="Nishizaka S."/>
            <person name="Nomoto H."/>
            <person name="Ohta F."/>
            <person name="Oishi K."/>
            <person name="Rigoutsos I."/>
            <person name="Sano M."/>
            <person name="Sasaki A."/>
            <person name="Sasakura Y."/>
            <person name="Shoguchi E."/>
            <person name="Shin-i T."/>
            <person name="Spagnuolo A."/>
            <person name="Stainier D."/>
            <person name="Suzuki M.M."/>
            <person name="Tassy O."/>
            <person name="Takatori N."/>
            <person name="Tokuoka M."/>
            <person name="Yagi K."/>
            <person name="Yoshizaki F."/>
            <person name="Wada S."/>
            <person name="Zhang C."/>
            <person name="Hyatt P.D."/>
            <person name="Larimer F."/>
            <person name="Detter C."/>
            <person name="Doggett N."/>
            <person name="Glavina T."/>
            <person name="Hawkins T."/>
            <person name="Richardson P."/>
            <person name="Lucas S."/>
            <person name="Kohara Y."/>
            <person name="Levine M."/>
            <person name="Satoh N."/>
            <person name="Rokhsar D.S."/>
        </authorList>
    </citation>
    <scope>NUCLEOTIDE SEQUENCE [LARGE SCALE GENOMIC DNA]</scope>
</reference>
<protein>
    <submittedName>
        <fullName evidence="2">Uncharacterized protein</fullName>
    </submittedName>
</protein>
<name>H2XSF9_CIOIN</name>
<dbReference type="InParanoid" id="H2XSF9"/>
<sequence>PFKLARSILLLNSKTGLLLLILVYYLNVSQLFYVKLFYHSFLILHVVFTIFFNICNKVCLYAQTCVLKILVCAENLKLNL</sequence>
<keyword evidence="1" id="KW-0472">Membrane</keyword>
<accession>H2XSF9</accession>
<dbReference type="Ensembl" id="ENSCINT00000035094.1">
    <property type="protein sequence ID" value="ENSCINP00000032593.1"/>
    <property type="gene ID" value="ENSCING00000021454.1"/>
</dbReference>
<reference evidence="2" key="4">
    <citation type="submission" date="2025-09" db="UniProtKB">
        <authorList>
            <consortium name="Ensembl"/>
        </authorList>
    </citation>
    <scope>IDENTIFICATION</scope>
</reference>
<keyword evidence="1" id="KW-0812">Transmembrane</keyword>